<evidence type="ECO:0000313" key="4">
    <source>
        <dbReference type="Proteomes" id="UP000093514"/>
    </source>
</evidence>
<dbReference type="PANTHER" id="PTHR47618">
    <property type="entry name" value="BIFUNCTIONAL OLIGORIBONUCLEASE AND PAP PHOSPHATASE NRNA"/>
    <property type="match status" value="1"/>
</dbReference>
<protein>
    <submittedName>
        <fullName evidence="3">Exopolyphosphatase</fullName>
    </submittedName>
</protein>
<feature type="domain" description="DDH" evidence="1">
    <location>
        <begin position="18"/>
        <end position="158"/>
    </location>
</feature>
<dbReference type="InterPro" id="IPR001667">
    <property type="entry name" value="DDH_dom"/>
</dbReference>
<dbReference type="OrthoDB" id="9803668at2"/>
<comment type="caution">
    <text evidence="3">The sequence shown here is derived from an EMBL/GenBank/DDBJ whole genome shotgun (WGS) entry which is preliminary data.</text>
</comment>
<dbReference type="RefSeq" id="WP_068716718.1">
    <property type="nucleotide sequence ID" value="NZ_LWDV01000008.1"/>
</dbReference>
<dbReference type="Gene3D" id="3.90.1640.10">
    <property type="entry name" value="inorganic pyrophosphatase (n-terminal core)"/>
    <property type="match status" value="1"/>
</dbReference>
<proteinExistence type="predicted"/>
<dbReference type="Proteomes" id="UP000093514">
    <property type="component" value="Unassembled WGS sequence"/>
</dbReference>
<dbReference type="Pfam" id="PF01368">
    <property type="entry name" value="DHH"/>
    <property type="match status" value="1"/>
</dbReference>
<dbReference type="EMBL" id="LWDV01000008">
    <property type="protein sequence ID" value="OCL27136.1"/>
    <property type="molecule type" value="Genomic_DNA"/>
</dbReference>
<feature type="domain" description="DHHA1" evidence="2">
    <location>
        <begin position="240"/>
        <end position="321"/>
    </location>
</feature>
<evidence type="ECO:0000259" key="1">
    <source>
        <dbReference type="Pfam" id="PF01368"/>
    </source>
</evidence>
<evidence type="ECO:0000313" key="3">
    <source>
        <dbReference type="EMBL" id="OCL27136.1"/>
    </source>
</evidence>
<dbReference type="PANTHER" id="PTHR47618:SF1">
    <property type="entry name" value="BIFUNCTIONAL OLIGORIBONUCLEASE AND PAP PHOSPHATASE NRNA"/>
    <property type="match status" value="1"/>
</dbReference>
<reference evidence="3 4" key="2">
    <citation type="submission" date="2016-08" db="EMBL/GenBank/DDBJ databases">
        <title>Orenia metallireducens sp. nov. strain Z6, a Novel Metal-reducing Firmicute from the Deep Subsurface.</title>
        <authorList>
            <person name="Maxim B.I."/>
            <person name="Kenneth K."/>
            <person name="Flynn T.M."/>
            <person name="Oloughlin E.J."/>
            <person name="Locke R.A."/>
            <person name="Weber J.R."/>
            <person name="Egan S.M."/>
            <person name="Mackie R.I."/>
            <person name="Cann I.K."/>
        </authorList>
    </citation>
    <scope>NUCLEOTIDE SEQUENCE [LARGE SCALE GENOMIC DNA]</scope>
    <source>
        <strain evidence="3 4">Z6</strain>
    </source>
</reference>
<dbReference type="GO" id="GO:0003676">
    <property type="term" value="F:nucleic acid binding"/>
    <property type="evidence" value="ECO:0007669"/>
    <property type="project" value="InterPro"/>
</dbReference>
<dbReference type="Gene3D" id="3.10.310.30">
    <property type="match status" value="1"/>
</dbReference>
<dbReference type="InterPro" id="IPR038763">
    <property type="entry name" value="DHH_sf"/>
</dbReference>
<dbReference type="AlphaFoldDB" id="A0A1C0AA27"/>
<accession>A0A1C0AA27</accession>
<gene>
    <name evidence="3" type="ORF">U472_06545</name>
</gene>
<evidence type="ECO:0000259" key="2">
    <source>
        <dbReference type="Pfam" id="PF02272"/>
    </source>
</evidence>
<reference evidence="4" key="1">
    <citation type="submission" date="2016-07" db="EMBL/GenBank/DDBJ databases">
        <authorList>
            <person name="Florea S."/>
            <person name="Webb J.S."/>
            <person name="Jaromczyk J."/>
            <person name="Schardl C.L."/>
        </authorList>
    </citation>
    <scope>NUCLEOTIDE SEQUENCE [LARGE SCALE GENOMIC DNA]</scope>
    <source>
        <strain evidence="4">Z6</strain>
    </source>
</reference>
<organism evidence="3 4">
    <name type="scientific">Orenia metallireducens</name>
    <dbReference type="NCBI Taxonomy" id="1413210"/>
    <lineage>
        <taxon>Bacteria</taxon>
        <taxon>Bacillati</taxon>
        <taxon>Bacillota</taxon>
        <taxon>Clostridia</taxon>
        <taxon>Halanaerobiales</taxon>
        <taxon>Halobacteroidaceae</taxon>
        <taxon>Orenia</taxon>
    </lineage>
</organism>
<dbReference type="Pfam" id="PF02272">
    <property type="entry name" value="DHHA1"/>
    <property type="match status" value="1"/>
</dbReference>
<dbReference type="SUPFAM" id="SSF64182">
    <property type="entry name" value="DHH phosphoesterases"/>
    <property type="match status" value="1"/>
</dbReference>
<name>A0A1C0AA27_9FIRM</name>
<dbReference type="InterPro" id="IPR051319">
    <property type="entry name" value="Oligoribo/pAp-PDE_c-di-AMP_PDE"/>
</dbReference>
<dbReference type="InterPro" id="IPR003156">
    <property type="entry name" value="DHHA1_dom"/>
</dbReference>
<keyword evidence="4" id="KW-1185">Reference proteome</keyword>
<sequence>MSLKKINEIINLIRKNNKFLITSHVSPDGDNLGSVTALKLALEQMGKKAVMIIDDTLPSSFSFLPDIDKIISYESDMEVDFDLCFILDCSDFKRIARVEELLADKTIINIDHHGDNPSFGDYNLLGDVAATTELVYQLISEIEEIKMDKEIATAIATGLITDTGSFRYSNTTAQTHQIMADLLTYNVNTAKICKEVFDTYSYASLKLKGKVLENLKVDDSGKVAWIKVSQDLLKATGSTLEDADGLVDYPRSLAGVEVGVLFKEVEDSTVKVSLRSNYYFSVDKIAHQFGGGGHSKAAGCTINDTLIKAEDAVISTIKKELSQVN</sequence>